<sequence>MLADRHHTLRGTATSHAGFEKKLTACVNALASSCAHVFGPSDETTGTSDMRGYGRLQISRTSKEARIPEITGAVGARKGPREPTNGLDEIKSSTVFSYHSELGRIDLVAIDAEADSK</sequence>
<gene>
    <name evidence="1" type="ORF">PTRG_10491</name>
</gene>
<dbReference type="Proteomes" id="UP000001471">
    <property type="component" value="Unassembled WGS sequence"/>
</dbReference>
<dbReference type="AlphaFoldDB" id="B2WKI1"/>
<organism evidence="1 2">
    <name type="scientific">Pyrenophora tritici-repentis (strain Pt-1C-BFP)</name>
    <name type="common">Wheat tan spot fungus</name>
    <name type="synonym">Drechslera tritici-repentis</name>
    <dbReference type="NCBI Taxonomy" id="426418"/>
    <lineage>
        <taxon>Eukaryota</taxon>
        <taxon>Fungi</taxon>
        <taxon>Dikarya</taxon>
        <taxon>Ascomycota</taxon>
        <taxon>Pezizomycotina</taxon>
        <taxon>Dothideomycetes</taxon>
        <taxon>Pleosporomycetidae</taxon>
        <taxon>Pleosporales</taxon>
        <taxon>Pleosporineae</taxon>
        <taxon>Pleosporaceae</taxon>
        <taxon>Pyrenophora</taxon>
    </lineage>
</organism>
<accession>B2WKI1</accession>
<evidence type="ECO:0000313" key="2">
    <source>
        <dbReference type="Proteomes" id="UP000001471"/>
    </source>
</evidence>
<dbReference type="HOGENOM" id="CLU_2086005_0_0_1"/>
<dbReference type="PROSITE" id="PS51257">
    <property type="entry name" value="PROKAR_LIPOPROTEIN"/>
    <property type="match status" value="1"/>
</dbReference>
<dbReference type="InParanoid" id="B2WKI1"/>
<evidence type="ECO:0000313" key="1">
    <source>
        <dbReference type="EMBL" id="EDU43541.1"/>
    </source>
</evidence>
<dbReference type="EMBL" id="DS231628">
    <property type="protein sequence ID" value="EDU43541.1"/>
    <property type="molecule type" value="Genomic_DNA"/>
</dbReference>
<reference evidence="2" key="1">
    <citation type="journal article" date="2013" name="G3 (Bethesda)">
        <title>Comparative genomics of a plant-pathogenic fungus, Pyrenophora tritici-repentis, reveals transduplication and the impact of repeat elements on pathogenicity and population divergence.</title>
        <authorList>
            <person name="Manning V.A."/>
            <person name="Pandelova I."/>
            <person name="Dhillon B."/>
            <person name="Wilhelm L.J."/>
            <person name="Goodwin S.B."/>
            <person name="Berlin A.M."/>
            <person name="Figueroa M."/>
            <person name="Freitag M."/>
            <person name="Hane J.K."/>
            <person name="Henrissat B."/>
            <person name="Holman W.H."/>
            <person name="Kodira C.D."/>
            <person name="Martin J."/>
            <person name="Oliver R.P."/>
            <person name="Robbertse B."/>
            <person name="Schackwitz W."/>
            <person name="Schwartz D.C."/>
            <person name="Spatafora J.W."/>
            <person name="Turgeon B.G."/>
            <person name="Yandava C."/>
            <person name="Young S."/>
            <person name="Zhou S."/>
            <person name="Zeng Q."/>
            <person name="Grigoriev I.V."/>
            <person name="Ma L.-J."/>
            <person name="Ciuffetti L.M."/>
        </authorList>
    </citation>
    <scope>NUCLEOTIDE SEQUENCE [LARGE SCALE GENOMIC DNA]</scope>
    <source>
        <strain evidence="2">Pt-1C-BFP</strain>
    </source>
</reference>
<name>B2WKI1_PYRTR</name>
<proteinExistence type="predicted"/>
<protein>
    <submittedName>
        <fullName evidence="1">Uncharacterized protein</fullName>
    </submittedName>
</protein>